<evidence type="ECO:0000256" key="1">
    <source>
        <dbReference type="SAM" id="Phobius"/>
    </source>
</evidence>
<gene>
    <name evidence="3" type="primary">A05p015560.1_BraROA</name>
    <name evidence="3" type="ORF">IGI04_018450</name>
</gene>
<keyword evidence="1" id="KW-0812">Transmembrane</keyword>
<sequence>MRVGNGLTCRFWTDNWSSFGCLEQYFSQDSNFSLRIPAAATLSSLQRDGNWRLPHARSERQLNLQAYLTTVQLTEEEDHYVWEIEGTTSTRYSTSAIYSCLYGEGEVVPWDQIVWIAGGIPKQSFLCWLFVLNRCPTRDRLLRWGLQTPPTCLLCNLAPESRDHLFFSCTYAWELWLSQSRRSGLDPQRIWDAVITQLQAFSSRSWRAMNYIMSQLAIFSFNVALRLLLGFAFYGRYMASPQTSLVAIVQLCQQIQGLQAPSAVAVLNLLNQVIIYSLWREQNARIFKSLSSTQEALFGVVDCAIRDRLLSLSRPTVSAPSPTLLELYFWFLSPYS</sequence>
<accession>A0ABQ7MGJ3</accession>
<dbReference type="Pfam" id="PF13966">
    <property type="entry name" value="zf-RVT"/>
    <property type="match status" value="1"/>
</dbReference>
<keyword evidence="1" id="KW-0472">Membrane</keyword>
<feature type="domain" description="Reverse transcriptase zinc-binding" evidence="2">
    <location>
        <begin position="92"/>
        <end position="176"/>
    </location>
</feature>
<proteinExistence type="predicted"/>
<organism evidence="3 4">
    <name type="scientific">Brassica rapa subsp. trilocularis</name>
    <dbReference type="NCBI Taxonomy" id="1813537"/>
    <lineage>
        <taxon>Eukaryota</taxon>
        <taxon>Viridiplantae</taxon>
        <taxon>Streptophyta</taxon>
        <taxon>Embryophyta</taxon>
        <taxon>Tracheophyta</taxon>
        <taxon>Spermatophyta</taxon>
        <taxon>Magnoliopsida</taxon>
        <taxon>eudicotyledons</taxon>
        <taxon>Gunneridae</taxon>
        <taxon>Pentapetalae</taxon>
        <taxon>rosids</taxon>
        <taxon>malvids</taxon>
        <taxon>Brassicales</taxon>
        <taxon>Brassicaceae</taxon>
        <taxon>Brassiceae</taxon>
        <taxon>Brassica</taxon>
    </lineage>
</organism>
<keyword evidence="1" id="KW-1133">Transmembrane helix</keyword>
<dbReference type="InterPro" id="IPR026960">
    <property type="entry name" value="RVT-Znf"/>
</dbReference>
<protein>
    <recommendedName>
        <fullName evidence="2">Reverse transcriptase zinc-binding domain-containing protein</fullName>
    </recommendedName>
</protein>
<comment type="caution">
    <text evidence="3">The sequence shown here is derived from an EMBL/GenBank/DDBJ whole genome shotgun (WGS) entry which is preliminary data.</text>
</comment>
<evidence type="ECO:0000259" key="2">
    <source>
        <dbReference type="Pfam" id="PF13966"/>
    </source>
</evidence>
<feature type="transmembrane region" description="Helical" evidence="1">
    <location>
        <begin position="216"/>
        <end position="238"/>
    </location>
</feature>
<reference evidence="3 4" key="1">
    <citation type="submission" date="2021-03" db="EMBL/GenBank/DDBJ databases">
        <authorList>
            <person name="King G.J."/>
            <person name="Bancroft I."/>
            <person name="Baten A."/>
            <person name="Bloomfield J."/>
            <person name="Borpatragohain P."/>
            <person name="He Z."/>
            <person name="Irish N."/>
            <person name="Irwin J."/>
            <person name="Liu K."/>
            <person name="Mauleon R.P."/>
            <person name="Moore J."/>
            <person name="Morris R."/>
            <person name="Ostergaard L."/>
            <person name="Wang B."/>
            <person name="Wells R."/>
        </authorList>
    </citation>
    <scope>NUCLEOTIDE SEQUENCE [LARGE SCALE GENOMIC DNA]</scope>
    <source>
        <strain evidence="3">R-o-18</strain>
        <tissue evidence="3">Leaf</tissue>
    </source>
</reference>
<evidence type="ECO:0000313" key="3">
    <source>
        <dbReference type="EMBL" id="KAG5396636.1"/>
    </source>
</evidence>
<evidence type="ECO:0000313" key="4">
    <source>
        <dbReference type="Proteomes" id="UP000823674"/>
    </source>
</evidence>
<name>A0ABQ7MGJ3_BRACM</name>
<dbReference type="EMBL" id="JADBGQ010000005">
    <property type="protein sequence ID" value="KAG5396636.1"/>
    <property type="molecule type" value="Genomic_DNA"/>
</dbReference>
<dbReference type="Proteomes" id="UP000823674">
    <property type="component" value="Chromosome A05"/>
</dbReference>
<keyword evidence="4" id="KW-1185">Reference proteome</keyword>